<protein>
    <submittedName>
        <fullName evidence="1">Uncharacterized protein</fullName>
    </submittedName>
</protein>
<dbReference type="Proteomes" id="UP000284841">
    <property type="component" value="Unassembled WGS sequence"/>
</dbReference>
<name>A0A415E5V8_9FIRM</name>
<dbReference type="RefSeq" id="WP_118333197.1">
    <property type="nucleotide sequence ID" value="NZ_AP025567.1"/>
</dbReference>
<sequence>MPFEKGGRADKQGNKYEINCIIYEILKILDETNYSVIIEALGIDEIGTDILVTTFDGQKEHQQCKARNASKEYWNISDLKSKDILSAWKIQLNRDNNRRVSLVSPMACSFLFDLHNRACNASGKAEDFYSTQIMKSSKEFQKFYKNFCAEMNLDCDKDVDVLKSIDYLKRIFYKQISEYELQERINQNIQYLFSSEQKVVYNALLSFIVAEDILGKQITQSVLCDYFIKQGIVLRLKDGDKRIAPRINEINQEYRENFRALQGGLIHREEFDDCIKAIENEKSAIISGSAGYGKSGCTEAILNYCEERKLPYIAIKLDRRIPHKNCEIWGRELGLPGSIVHSIHYISRNENAVIILDQLDALRWTQANSSEALAVCMELIRQVECLNCERKKKIIIIFVCRTYDLENDNNINSLFKKEKTAEDDWKIVKVEDFNEDVVTKIVGKHYEQLSFRLKRLLRIPSNLYIWQHLDREEVYADCLTTSHLIDKWFEQICRKSVTAGLQQKSVSETKASIVDALDRTGRLYVPKQILHVEEAGLDYLVSSEIITIQNNKVGFAHQSILDYFISQRMMEKYFAGQDIENIIGEKCKQTPGRRYQVQMFLQNLLEYDSSDFLLIGERMLISDDIRYYVKYIFYEILGQIQEPDDNIIQFVVENCENEIYGKYLLNNVIFSRKQYIAILRNQGILERWYSDPKKKIVVFNLLQSITPDLDNGDISFIKKHAFSDRNDDEQFMRCFLHDIVEESAEMFELRMMFYEHYPEYAKEVYIDVKSMMKQFETRTIRLISFWLQNKIKSQGRYVYRYEEELVDSEDSFLIDNGEAILNEFLSYIPKESGWEVKYGDWSGKYAHKRGIERACVCLVKKATMALCGKSPERFWEYFEPYMGQGYHVFNEIILTGLAALSPLYSNRVMRYLGSNVDKNGFDYTSGADDELGLVKEVLKIHGSNCDEEELIMIENSICQYISPNASEWYKRRIEQNKQKEYPPVYWSFWGDLQYELLQCLPEERTSTKTKELLRVLDRRFHKASSRYCNKNGHSGWVKSPVSNKNISKRQWLQIITNSKLKNRGQHRWVEVKGGFIESSYEAYASDFQSAVKQHPQEMINLVLENKERVLPVFVDSLFLGLEVSEKLEEVDFSIIERLLHEFPCDMESHRASYFCGIIEKIDDVNWSSEVMEQLINIALNHCNPELDKPNVTNLEDKEMKSCDMLHSNALNCVRGNAARTIGHLLWEDRELFPRFKDTIDGLTKDENPAVRFASLYALWPSYNIDREWAGEKIIYLYESDIRMASFHDSRNMFFLLYPKYKERVINIIKNSFESEDKQLVEMGGYAVCEFYIRQNEFETIVMSVESRNEEQIKAILDMAVIYLKVDDYREVAKDIILTYKSIDMDVEIPLSKMFCDKYVDVKNDREFLREFMKTRVSRRTVRAFVHYLEENAIFIVDYADIIIQLCENVLLMEIETLRKQWGIEDEISKLIISLYDETANSSKMADKQIAGKCLDLWDIMFERQLGSVREVSRKLMER</sequence>
<dbReference type="SUPFAM" id="SSF52540">
    <property type="entry name" value="P-loop containing nucleoside triphosphate hydrolases"/>
    <property type="match status" value="1"/>
</dbReference>
<comment type="caution">
    <text evidence="1">The sequence shown here is derived from an EMBL/GenBank/DDBJ whole genome shotgun (WGS) entry which is preliminary data.</text>
</comment>
<gene>
    <name evidence="1" type="ORF">DW099_00640</name>
</gene>
<dbReference type="EMBL" id="QRMS01000001">
    <property type="protein sequence ID" value="RHJ89118.1"/>
    <property type="molecule type" value="Genomic_DNA"/>
</dbReference>
<keyword evidence="2" id="KW-1185">Reference proteome</keyword>
<reference evidence="1 2" key="1">
    <citation type="submission" date="2018-08" db="EMBL/GenBank/DDBJ databases">
        <title>A genome reference for cultivated species of the human gut microbiota.</title>
        <authorList>
            <person name="Zou Y."/>
            <person name="Xue W."/>
            <person name="Luo G."/>
        </authorList>
    </citation>
    <scope>NUCLEOTIDE SEQUENCE [LARGE SCALE GENOMIC DNA]</scope>
    <source>
        <strain evidence="1 2">AM07-24</strain>
    </source>
</reference>
<evidence type="ECO:0000313" key="1">
    <source>
        <dbReference type="EMBL" id="RHJ89118.1"/>
    </source>
</evidence>
<evidence type="ECO:0000313" key="2">
    <source>
        <dbReference type="Proteomes" id="UP000284841"/>
    </source>
</evidence>
<organism evidence="1 2">
    <name type="scientific">Emergencia timonensis</name>
    <dbReference type="NCBI Taxonomy" id="1776384"/>
    <lineage>
        <taxon>Bacteria</taxon>
        <taxon>Bacillati</taxon>
        <taxon>Bacillota</taxon>
        <taxon>Clostridia</taxon>
        <taxon>Peptostreptococcales</taxon>
        <taxon>Anaerovoracaceae</taxon>
        <taxon>Emergencia</taxon>
    </lineage>
</organism>
<accession>A0A415E5V8</accession>
<dbReference type="InterPro" id="IPR027417">
    <property type="entry name" value="P-loop_NTPase"/>
</dbReference>
<proteinExistence type="predicted"/>
<dbReference type="OrthoDB" id="7051144at2"/>